<dbReference type="InterPro" id="IPR004173">
    <property type="entry name" value="3H_domain"/>
</dbReference>
<dbReference type="AlphaFoldDB" id="A0A8J2ZXU1"/>
<dbReference type="Gene3D" id="3.30.1340.20">
    <property type="entry name" value="3H domain"/>
    <property type="match status" value="1"/>
</dbReference>
<name>A0A8J2ZXU1_9BACL</name>
<dbReference type="Proteomes" id="UP000656813">
    <property type="component" value="Unassembled WGS sequence"/>
</dbReference>
<evidence type="ECO:0000256" key="1">
    <source>
        <dbReference type="PIRSR" id="PIRSR037847-1"/>
    </source>
</evidence>
<dbReference type="EMBL" id="BMFV01000028">
    <property type="protein sequence ID" value="GGH85814.1"/>
    <property type="molecule type" value="Genomic_DNA"/>
</dbReference>
<protein>
    <submittedName>
        <fullName evidence="4">Transcription repressor NadR</fullName>
    </submittedName>
</protein>
<reference evidence="4" key="1">
    <citation type="journal article" date="2014" name="Int. J. Syst. Evol. Microbiol.">
        <title>Complete genome sequence of Corynebacterium casei LMG S-19264T (=DSM 44701T), isolated from a smear-ripened cheese.</title>
        <authorList>
            <consortium name="US DOE Joint Genome Institute (JGI-PGF)"/>
            <person name="Walter F."/>
            <person name="Albersmeier A."/>
            <person name="Kalinowski J."/>
            <person name="Ruckert C."/>
        </authorList>
    </citation>
    <scope>NUCLEOTIDE SEQUENCE</scope>
    <source>
        <strain evidence="4">CGMCC 1.12777</strain>
    </source>
</reference>
<dbReference type="InterPro" id="IPR036388">
    <property type="entry name" value="WH-like_DNA-bd_sf"/>
</dbReference>
<sequence>MTEEKLMGNERRHKILTWLKESQEPLTGSELAKKTKVSRQVIVQDISLLKAKDEPIIATSRGYVYFQKSEKQKHVQVIACKHDQSGTEQELNLLVDNGVCVRDVIVEHPIYGQITTSLMLNNRRDVQHFIKKVNETGASLLSALTEGIHLHTIESEDQKRLSDACEALKKEGFLIDND</sequence>
<dbReference type="Gene3D" id="1.10.10.10">
    <property type="entry name" value="Winged helix-like DNA-binding domain superfamily/Winged helix DNA-binding domain"/>
    <property type="match status" value="1"/>
</dbReference>
<gene>
    <name evidence="4" type="primary">nadR</name>
    <name evidence="4" type="ORF">GCM10007096_32080</name>
</gene>
<dbReference type="PANTHER" id="PTHR40068:SF1">
    <property type="entry name" value="TRANSCRIPTION REPRESSOR NIAR-RELATED"/>
    <property type="match status" value="1"/>
</dbReference>
<reference evidence="4" key="2">
    <citation type="submission" date="2020-09" db="EMBL/GenBank/DDBJ databases">
        <authorList>
            <person name="Sun Q."/>
            <person name="Zhou Y."/>
        </authorList>
    </citation>
    <scope>NUCLEOTIDE SEQUENCE</scope>
    <source>
        <strain evidence="4">CGMCC 1.12777</strain>
    </source>
</reference>
<feature type="binding site" evidence="1">
    <location>
        <position position="151"/>
    </location>
    <ligand>
        <name>Ni(2+)</name>
        <dbReference type="ChEBI" id="CHEBI:49786"/>
    </ligand>
</feature>
<feature type="binding site" evidence="1">
    <location>
        <position position="90"/>
    </location>
    <ligand>
        <name>Ni(2+)</name>
        <dbReference type="ChEBI" id="CHEBI:49786"/>
    </ligand>
</feature>
<evidence type="ECO:0000313" key="4">
    <source>
        <dbReference type="EMBL" id="GGH85814.1"/>
    </source>
</evidence>
<comment type="caution">
    <text evidence="4">The sequence shown here is derived from an EMBL/GenBank/DDBJ whole genome shotgun (WGS) entry which is preliminary data.</text>
</comment>
<dbReference type="Pfam" id="PF08279">
    <property type="entry name" value="HTH_11"/>
    <property type="match status" value="1"/>
</dbReference>
<dbReference type="PANTHER" id="PTHR40068">
    <property type="entry name" value="TRANSCRIPTION REPRESSOR NIAR-RELATED"/>
    <property type="match status" value="1"/>
</dbReference>
<organism evidence="4 5">
    <name type="scientific">Pullulanibacillus pueri</name>
    <dbReference type="NCBI Taxonomy" id="1437324"/>
    <lineage>
        <taxon>Bacteria</taxon>
        <taxon>Bacillati</taxon>
        <taxon>Bacillota</taxon>
        <taxon>Bacilli</taxon>
        <taxon>Bacillales</taxon>
        <taxon>Sporolactobacillaceae</taxon>
        <taxon>Pullulanibacillus</taxon>
    </lineage>
</organism>
<keyword evidence="1" id="KW-0533">Nickel</keyword>
<keyword evidence="1" id="KW-0479">Metal-binding</keyword>
<dbReference type="RefSeq" id="WP_188498395.1">
    <property type="nucleotide sequence ID" value="NZ_BMFV01000028.1"/>
</dbReference>
<keyword evidence="5" id="KW-1185">Reference proteome</keyword>
<feature type="binding site" evidence="1">
    <location>
        <position position="82"/>
    </location>
    <ligand>
        <name>Ni(2+)</name>
        <dbReference type="ChEBI" id="CHEBI:49786"/>
    </ligand>
</feature>
<feature type="domain" description="3H" evidence="2">
    <location>
        <begin position="78"/>
        <end position="174"/>
    </location>
</feature>
<dbReference type="SUPFAM" id="SSF46785">
    <property type="entry name" value="Winged helix' DNA-binding domain"/>
    <property type="match status" value="1"/>
</dbReference>
<dbReference type="PIRSF" id="PIRSF037847">
    <property type="entry name" value="NiaR"/>
    <property type="match status" value="1"/>
</dbReference>
<feature type="domain" description="Helix-turn-helix type 11" evidence="3">
    <location>
        <begin position="11"/>
        <end position="63"/>
    </location>
</feature>
<dbReference type="InterPro" id="IPR036390">
    <property type="entry name" value="WH_DNA-bd_sf"/>
</dbReference>
<dbReference type="GO" id="GO:0046872">
    <property type="term" value="F:metal ion binding"/>
    <property type="evidence" value="ECO:0007669"/>
    <property type="project" value="UniProtKB-KW"/>
</dbReference>
<dbReference type="InterPro" id="IPR013196">
    <property type="entry name" value="HTH_11"/>
</dbReference>
<evidence type="ECO:0000313" key="5">
    <source>
        <dbReference type="Proteomes" id="UP000656813"/>
    </source>
</evidence>
<dbReference type="InterPro" id="IPR026043">
    <property type="entry name" value="NadR"/>
</dbReference>
<dbReference type="SUPFAM" id="SSF75500">
    <property type="entry name" value="Putative transcriptional regulator TM1602, C-terminal domain"/>
    <property type="match status" value="1"/>
</dbReference>
<dbReference type="InterPro" id="IPR035922">
    <property type="entry name" value="3H_dom_sf"/>
</dbReference>
<proteinExistence type="predicted"/>
<evidence type="ECO:0000259" key="3">
    <source>
        <dbReference type="Pfam" id="PF08279"/>
    </source>
</evidence>
<feature type="binding site" evidence="1">
    <location>
        <position position="149"/>
    </location>
    <ligand>
        <name>Ni(2+)</name>
        <dbReference type="ChEBI" id="CHEBI:49786"/>
    </ligand>
</feature>
<dbReference type="Pfam" id="PF02829">
    <property type="entry name" value="3H"/>
    <property type="match status" value="1"/>
</dbReference>
<evidence type="ECO:0000259" key="2">
    <source>
        <dbReference type="Pfam" id="PF02829"/>
    </source>
</evidence>
<accession>A0A8J2ZXU1</accession>